<organism evidence="8 9">
    <name type="scientific">Candidatus Shapirobacteria bacterium CG08_land_8_20_14_0_20_39_18</name>
    <dbReference type="NCBI Taxonomy" id="1974883"/>
    <lineage>
        <taxon>Bacteria</taxon>
        <taxon>Candidatus Shapironibacteriota</taxon>
    </lineage>
</organism>
<name>A0A2M6XDQ1_9BACT</name>
<comment type="caution">
    <text evidence="8">The sequence shown here is derived from an EMBL/GenBank/DDBJ whole genome shotgun (WGS) entry which is preliminary data.</text>
</comment>
<dbReference type="PANTHER" id="PTHR43116">
    <property type="entry name" value="PEPTIDE CHAIN RELEASE FACTOR 2"/>
    <property type="match status" value="1"/>
</dbReference>
<dbReference type="SUPFAM" id="SSF75620">
    <property type="entry name" value="Release factor"/>
    <property type="match status" value="1"/>
</dbReference>
<dbReference type="InterPro" id="IPR000352">
    <property type="entry name" value="Pep_chain_release_fac_I"/>
</dbReference>
<reference evidence="9" key="1">
    <citation type="submission" date="2017-09" db="EMBL/GenBank/DDBJ databases">
        <title>Depth-based differentiation of microbial function through sediment-hosted aquifers and enrichment of novel symbionts in the deep terrestrial subsurface.</title>
        <authorList>
            <person name="Probst A.J."/>
            <person name="Ladd B."/>
            <person name="Jarett J.K."/>
            <person name="Geller-Mcgrath D.E."/>
            <person name="Sieber C.M.K."/>
            <person name="Emerson J.B."/>
            <person name="Anantharaman K."/>
            <person name="Thomas B.C."/>
            <person name="Malmstrom R."/>
            <person name="Stieglmeier M."/>
            <person name="Klingl A."/>
            <person name="Woyke T."/>
            <person name="Ryan C.M."/>
            <person name="Banfield J.F."/>
        </authorList>
    </citation>
    <scope>NUCLEOTIDE SEQUENCE [LARGE SCALE GENOMIC DNA]</scope>
</reference>
<keyword evidence="6" id="KW-0175">Coiled coil</keyword>
<dbReference type="HAMAP" id="MF_00094">
    <property type="entry name" value="Rel_fac_2"/>
    <property type="match status" value="1"/>
</dbReference>
<dbReference type="Pfam" id="PF03462">
    <property type="entry name" value="PCRF"/>
    <property type="match status" value="1"/>
</dbReference>
<comment type="function">
    <text evidence="4">Peptide chain release factor 2 directs the termination of translation in response to the peptide chain termination codons UGA and UAA.</text>
</comment>
<comment type="subcellular location">
    <subcellularLocation>
        <location evidence="4">Cytoplasm</location>
    </subcellularLocation>
</comment>
<dbReference type="NCBIfam" id="TIGR00020">
    <property type="entry name" value="prfB"/>
    <property type="match status" value="1"/>
</dbReference>
<gene>
    <name evidence="4" type="primary">prfB</name>
    <name evidence="8" type="ORF">COT44_01285</name>
</gene>
<dbReference type="GO" id="GO:0016149">
    <property type="term" value="F:translation release factor activity, codon specific"/>
    <property type="evidence" value="ECO:0007669"/>
    <property type="project" value="UniProtKB-UniRule"/>
</dbReference>
<keyword evidence="4" id="KW-0963">Cytoplasm</keyword>
<evidence type="ECO:0000256" key="6">
    <source>
        <dbReference type="SAM" id="Coils"/>
    </source>
</evidence>
<comment type="similarity">
    <text evidence="1 4">Belongs to the prokaryotic/mitochondrial release factor family.</text>
</comment>
<dbReference type="Gene3D" id="3.30.70.1660">
    <property type="match status" value="1"/>
</dbReference>
<proteinExistence type="inferred from homology"/>
<dbReference type="GO" id="GO:0005737">
    <property type="term" value="C:cytoplasm"/>
    <property type="evidence" value="ECO:0007669"/>
    <property type="project" value="UniProtKB-SubCell"/>
</dbReference>
<dbReference type="PANTHER" id="PTHR43116:SF3">
    <property type="entry name" value="CLASS I PEPTIDE CHAIN RELEASE FACTOR"/>
    <property type="match status" value="1"/>
</dbReference>
<keyword evidence="3 4" id="KW-0648">Protein biosynthesis</keyword>
<evidence type="ECO:0000256" key="2">
    <source>
        <dbReference type="ARBA" id="ARBA00022481"/>
    </source>
</evidence>
<dbReference type="InterPro" id="IPR005139">
    <property type="entry name" value="PCRF"/>
</dbReference>
<evidence type="ECO:0000256" key="4">
    <source>
        <dbReference type="HAMAP-Rule" id="MF_00094"/>
    </source>
</evidence>
<evidence type="ECO:0000259" key="7">
    <source>
        <dbReference type="SMART" id="SM00937"/>
    </source>
</evidence>
<evidence type="ECO:0000256" key="1">
    <source>
        <dbReference type="ARBA" id="ARBA00010835"/>
    </source>
</evidence>
<feature type="domain" description="Peptide chain release factor" evidence="7">
    <location>
        <begin position="68"/>
        <end position="178"/>
    </location>
</feature>
<protein>
    <recommendedName>
        <fullName evidence="4 5">Peptide chain release factor 2</fullName>
        <shortName evidence="4">RF-2</shortName>
    </recommendedName>
</protein>
<keyword evidence="2 4" id="KW-0488">Methylation</keyword>
<dbReference type="EMBL" id="PEYO01000006">
    <property type="protein sequence ID" value="PIU03810.1"/>
    <property type="molecule type" value="Genomic_DNA"/>
</dbReference>
<sequence>MEDLDSRFQNCLEKLNVGERNSRITELEQQSNQPDFWDDNQTASKVMEELGALRGEIEKTEKLKKRIEDAKVMGELGMLGELEKEEKEIEQEIEKFELQTFLSGQYDKSNVILTIRAGQGGTEAMDWAEMLLRMYLRYCERKNWKTDVVDQTKGDEAGLKSVTIQIIGTYAYGYLKGEAGVHRLVRQSPFNADKLRQTSFAEVEVLPEIEETTEIEIKDDDLVWEFFRASSHGGQNVQKVSTAVRLTHKPTGIIVNAQSERFQEQNRKIALNLLRAKLWVLDKARAQEEKGLIKGEHKTTGWGNQIRSYVLHPYKMVKDLRTEVETSDPDKVLDGDIDLFIESELKSMVY</sequence>
<evidence type="ECO:0000256" key="3">
    <source>
        <dbReference type="ARBA" id="ARBA00022917"/>
    </source>
</evidence>
<comment type="PTM">
    <text evidence="4">Methylated by PrmC. Methylation increases the termination efficiency of RF2.</text>
</comment>
<dbReference type="InterPro" id="IPR004374">
    <property type="entry name" value="PrfB"/>
</dbReference>
<evidence type="ECO:0000256" key="5">
    <source>
        <dbReference type="NCBIfam" id="TIGR00020"/>
    </source>
</evidence>
<dbReference type="AlphaFoldDB" id="A0A2M6XDQ1"/>
<dbReference type="Gene3D" id="1.20.58.410">
    <property type="entry name" value="Release factor"/>
    <property type="match status" value="1"/>
</dbReference>
<dbReference type="SMART" id="SM00937">
    <property type="entry name" value="PCRF"/>
    <property type="match status" value="1"/>
</dbReference>
<evidence type="ECO:0000313" key="9">
    <source>
        <dbReference type="Proteomes" id="UP000228996"/>
    </source>
</evidence>
<accession>A0A2M6XDQ1</accession>
<dbReference type="Gene3D" id="3.30.160.20">
    <property type="match status" value="1"/>
</dbReference>
<dbReference type="Pfam" id="PF00472">
    <property type="entry name" value="RF-1"/>
    <property type="match status" value="1"/>
</dbReference>
<dbReference type="InterPro" id="IPR045853">
    <property type="entry name" value="Pep_chain_release_fac_I_sf"/>
</dbReference>
<evidence type="ECO:0000313" key="8">
    <source>
        <dbReference type="EMBL" id="PIU03810.1"/>
    </source>
</evidence>
<dbReference type="Proteomes" id="UP000228996">
    <property type="component" value="Unassembled WGS sequence"/>
</dbReference>
<feature type="modified residue" description="N5-methylglutamine" evidence="4">
    <location>
        <position position="235"/>
    </location>
</feature>
<feature type="coiled-coil region" evidence="6">
    <location>
        <begin position="43"/>
        <end position="99"/>
    </location>
</feature>